<keyword evidence="2 11" id="KW-0547">Nucleotide-binding</keyword>
<dbReference type="Gene3D" id="3.40.50.300">
    <property type="entry name" value="P-loop containing nucleotide triphosphate hydrolases"/>
    <property type="match status" value="2"/>
</dbReference>
<dbReference type="SUPFAM" id="SSF52540">
    <property type="entry name" value="P-loop containing nucleoside triphosphate hydrolases"/>
    <property type="match status" value="1"/>
</dbReference>
<dbReference type="GO" id="GO:0000725">
    <property type="term" value="P:recombinational repair"/>
    <property type="evidence" value="ECO:0007669"/>
    <property type="project" value="TreeGrafter"/>
</dbReference>
<dbReference type="Pfam" id="PF13361">
    <property type="entry name" value="UvrD_C"/>
    <property type="match status" value="1"/>
</dbReference>
<dbReference type="InterPro" id="IPR014016">
    <property type="entry name" value="UvrD-like_ATP-bd"/>
</dbReference>
<evidence type="ECO:0000256" key="6">
    <source>
        <dbReference type="ARBA" id="ARBA00023125"/>
    </source>
</evidence>
<dbReference type="OrthoDB" id="9810135at2"/>
<dbReference type="InterPro" id="IPR014017">
    <property type="entry name" value="DNA_helicase_UvrD-like_C"/>
</dbReference>
<dbReference type="GO" id="GO:0016887">
    <property type="term" value="F:ATP hydrolysis activity"/>
    <property type="evidence" value="ECO:0007669"/>
    <property type="project" value="RHEA"/>
</dbReference>
<dbReference type="PANTHER" id="PTHR11070">
    <property type="entry name" value="UVRD / RECB / PCRA DNA HELICASE FAMILY MEMBER"/>
    <property type="match status" value="1"/>
</dbReference>
<keyword evidence="7" id="KW-0413">Isomerase</keyword>
<dbReference type="InterPro" id="IPR000212">
    <property type="entry name" value="DNA_helicase_UvrD/REP"/>
</dbReference>
<dbReference type="PANTHER" id="PTHR11070:SF2">
    <property type="entry name" value="ATP-DEPENDENT DNA HELICASE SRS2"/>
    <property type="match status" value="1"/>
</dbReference>
<feature type="binding site" evidence="11">
    <location>
        <begin position="30"/>
        <end position="37"/>
    </location>
    <ligand>
        <name>ATP</name>
        <dbReference type="ChEBI" id="CHEBI:30616"/>
    </ligand>
</feature>
<evidence type="ECO:0000256" key="9">
    <source>
        <dbReference type="ARBA" id="ARBA00034808"/>
    </source>
</evidence>
<evidence type="ECO:0000256" key="2">
    <source>
        <dbReference type="ARBA" id="ARBA00022741"/>
    </source>
</evidence>
<dbReference type="Gene3D" id="1.10.10.160">
    <property type="match status" value="1"/>
</dbReference>
<dbReference type="Gene3D" id="1.10.486.10">
    <property type="entry name" value="PCRA, domain 4"/>
    <property type="match status" value="1"/>
</dbReference>
<dbReference type="GO" id="GO:0043138">
    <property type="term" value="F:3'-5' DNA helicase activity"/>
    <property type="evidence" value="ECO:0007669"/>
    <property type="project" value="UniProtKB-EC"/>
</dbReference>
<dbReference type="GeneID" id="89509526"/>
<dbReference type="PROSITE" id="PS51198">
    <property type="entry name" value="UVRD_HELICASE_ATP_BIND"/>
    <property type="match status" value="1"/>
</dbReference>
<evidence type="ECO:0000259" key="13">
    <source>
        <dbReference type="PROSITE" id="PS51198"/>
    </source>
</evidence>
<dbReference type="Pfam" id="PF00580">
    <property type="entry name" value="UvrD-helicase"/>
    <property type="match status" value="1"/>
</dbReference>
<evidence type="ECO:0000256" key="11">
    <source>
        <dbReference type="PROSITE-ProRule" id="PRU00560"/>
    </source>
</evidence>
<dbReference type="CDD" id="cd18807">
    <property type="entry name" value="SF1_C_UvrD"/>
    <property type="match status" value="1"/>
</dbReference>
<dbReference type="EMBL" id="FQXK01000008">
    <property type="protein sequence ID" value="SHH88512.1"/>
    <property type="molecule type" value="Genomic_DNA"/>
</dbReference>
<dbReference type="CDD" id="cd17932">
    <property type="entry name" value="DEXQc_UvrD"/>
    <property type="match status" value="1"/>
</dbReference>
<dbReference type="GO" id="GO:0005524">
    <property type="term" value="F:ATP binding"/>
    <property type="evidence" value="ECO:0007669"/>
    <property type="project" value="UniProtKB-UniRule"/>
</dbReference>
<organism evidence="15 16">
    <name type="scientific">Butyrivibrio fibrisolvens DSM 3071</name>
    <dbReference type="NCBI Taxonomy" id="1121131"/>
    <lineage>
        <taxon>Bacteria</taxon>
        <taxon>Bacillati</taxon>
        <taxon>Bacillota</taxon>
        <taxon>Clostridia</taxon>
        <taxon>Lachnospirales</taxon>
        <taxon>Lachnospiraceae</taxon>
        <taxon>Butyrivibrio</taxon>
    </lineage>
</organism>
<dbReference type="AlphaFoldDB" id="A0A1M5WM55"/>
<reference evidence="16" key="1">
    <citation type="submission" date="2016-11" db="EMBL/GenBank/DDBJ databases">
        <authorList>
            <person name="Varghese N."/>
            <person name="Submissions S."/>
        </authorList>
    </citation>
    <scope>NUCLEOTIDE SEQUENCE [LARGE SCALE GENOMIC DNA]</scope>
    <source>
        <strain evidence="16">DSM 3071</strain>
    </source>
</reference>
<dbReference type="InterPro" id="IPR027417">
    <property type="entry name" value="P-loop_NTPase"/>
</dbReference>
<evidence type="ECO:0000313" key="15">
    <source>
        <dbReference type="EMBL" id="SHH88512.1"/>
    </source>
</evidence>
<keyword evidence="5 11" id="KW-0067">ATP-binding</keyword>
<evidence type="ECO:0000256" key="7">
    <source>
        <dbReference type="ARBA" id="ARBA00023235"/>
    </source>
</evidence>
<sequence>MSYTGQAVVAGNPAQIDAITHVNGPAMVLAGPGSGKTFVISGRVRFLIEQAGIRPDSILVITFTKAAALEMQHRFFRDTSKRFPEVHFGTFHSLFYQMLCLSKPGYHPNLLTAKDKNRIIKESLSYTLRKHKDEILKKDDYLNPSADDFNSLLSEIARVKNDNESPSACGRDVSFGEYFPDIYDYYTKTCQDLGLIDFEDMILECYKMLMESPEILSKWQNTFKYVLIDEYQDINRLQESVIRLLVRNHKNIFVVGDDDQSIYGFRGSKPQIMQEFTQYYEGAKLITLSINYRSGSDIIKNAGLVIAENKVRFEKNQEPANDDNHGSCIGYVYENVRHETASIASMIEKAGDYDNTAVLYRTNLESEMITLELSARGIPYVATSKVLSIYEDPAIKTILSYLKFAHEGHKRSDFFAIMNCPLRYIKRDSVRREIVDQTDILDYYRSNPNMKESVIKLFRQLKLLEHMRPALSIKYILNEIGVIKFLTQDKSQNEKDRLQDMCDKLMQDASSFQDTVSFLEMAEEQVKIAQKERSRRKGNTDKGVRIMTMHASKGLEFNTVYLPSLCEGVVPNRKSVTPDQIEEERRMLYVGMTRAKKTLILSYIKGDKENARMPSRFLRPIMNLFDDPI</sequence>
<evidence type="ECO:0000256" key="5">
    <source>
        <dbReference type="ARBA" id="ARBA00022840"/>
    </source>
</evidence>
<proteinExistence type="inferred from homology"/>
<dbReference type="Proteomes" id="UP000184278">
    <property type="component" value="Unassembled WGS sequence"/>
</dbReference>
<dbReference type="InterPro" id="IPR013986">
    <property type="entry name" value="DExx_box_DNA_helicase_dom_sf"/>
</dbReference>
<gene>
    <name evidence="15" type="ORF">SAMN02745229_01068</name>
</gene>
<dbReference type="PROSITE" id="PS51217">
    <property type="entry name" value="UVRD_HELICASE_CTER"/>
    <property type="match status" value="1"/>
</dbReference>
<keyword evidence="6" id="KW-0238">DNA-binding</keyword>
<comment type="catalytic activity">
    <reaction evidence="10">
        <text>ATP + H2O = ADP + phosphate + H(+)</text>
        <dbReference type="Rhea" id="RHEA:13065"/>
        <dbReference type="ChEBI" id="CHEBI:15377"/>
        <dbReference type="ChEBI" id="CHEBI:15378"/>
        <dbReference type="ChEBI" id="CHEBI:30616"/>
        <dbReference type="ChEBI" id="CHEBI:43474"/>
        <dbReference type="ChEBI" id="CHEBI:456216"/>
        <dbReference type="EC" id="5.6.2.4"/>
    </reaction>
</comment>
<comment type="catalytic activity">
    <reaction evidence="8">
        <text>Couples ATP hydrolysis with the unwinding of duplex DNA by translocating in the 3'-5' direction.</text>
        <dbReference type="EC" id="5.6.2.4"/>
    </reaction>
</comment>
<feature type="domain" description="UvrD-like helicase ATP-binding" evidence="13">
    <location>
        <begin position="9"/>
        <end position="295"/>
    </location>
</feature>
<dbReference type="GO" id="GO:0003677">
    <property type="term" value="F:DNA binding"/>
    <property type="evidence" value="ECO:0007669"/>
    <property type="project" value="UniProtKB-KW"/>
</dbReference>
<evidence type="ECO:0000259" key="14">
    <source>
        <dbReference type="PROSITE" id="PS51217"/>
    </source>
</evidence>
<keyword evidence="12" id="KW-0175">Coiled coil</keyword>
<dbReference type="EC" id="5.6.2.4" evidence="9"/>
<feature type="domain" description="UvrD-like helicase C-terminal" evidence="14">
    <location>
        <begin position="296"/>
        <end position="554"/>
    </location>
</feature>
<keyword evidence="16" id="KW-1185">Reference proteome</keyword>
<evidence type="ECO:0000256" key="10">
    <source>
        <dbReference type="ARBA" id="ARBA00048988"/>
    </source>
</evidence>
<evidence type="ECO:0000256" key="1">
    <source>
        <dbReference type="ARBA" id="ARBA00009922"/>
    </source>
</evidence>
<evidence type="ECO:0000256" key="12">
    <source>
        <dbReference type="SAM" id="Coils"/>
    </source>
</evidence>
<dbReference type="RefSeq" id="WP_073386090.1">
    <property type="nucleotide sequence ID" value="NZ_FQXK01000008.1"/>
</dbReference>
<evidence type="ECO:0000313" key="16">
    <source>
        <dbReference type="Proteomes" id="UP000184278"/>
    </source>
</evidence>
<dbReference type="STRING" id="1121131.SAMN02745229_01068"/>
<name>A0A1M5WM55_BUTFI</name>
<keyword evidence="4 11" id="KW-0347">Helicase</keyword>
<protein>
    <recommendedName>
        <fullName evidence="9">DNA 3'-5' helicase</fullName>
        <ecNumber evidence="9">5.6.2.4</ecNumber>
    </recommendedName>
</protein>
<evidence type="ECO:0000256" key="3">
    <source>
        <dbReference type="ARBA" id="ARBA00022801"/>
    </source>
</evidence>
<keyword evidence="3 11" id="KW-0378">Hydrolase</keyword>
<evidence type="ECO:0000256" key="4">
    <source>
        <dbReference type="ARBA" id="ARBA00022806"/>
    </source>
</evidence>
<comment type="similarity">
    <text evidence="1">Belongs to the helicase family. UvrD subfamily.</text>
</comment>
<feature type="coiled-coil region" evidence="12">
    <location>
        <begin position="488"/>
        <end position="539"/>
    </location>
</feature>
<evidence type="ECO:0000256" key="8">
    <source>
        <dbReference type="ARBA" id="ARBA00034617"/>
    </source>
</evidence>
<accession>A0A1M5WM55</accession>